<reference evidence="1" key="1">
    <citation type="submission" date="2016-02" db="EMBL/GenBank/DDBJ databases">
        <title>Draft Genome Sequence of Sporotomaculum syntrophicum Strain FB, a Syntrophic Benzoate Degrader.</title>
        <authorList>
            <person name="Nobu M.K."/>
            <person name="Narihiro T."/>
            <person name="Qiu Y.-L."/>
            <person name="Ohashi A."/>
            <person name="Liu W.-T."/>
            <person name="Yuji S."/>
        </authorList>
    </citation>
    <scope>NUCLEOTIDE SEQUENCE</scope>
    <source>
        <strain evidence="1">FB</strain>
    </source>
</reference>
<protein>
    <submittedName>
        <fullName evidence="1">Uncharacterized protein</fullName>
    </submittedName>
</protein>
<gene>
    <name evidence="1" type="ORF">SPSYN_02642</name>
</gene>
<organism evidence="1 2">
    <name type="scientific">Sporotomaculum syntrophicum</name>
    <dbReference type="NCBI Taxonomy" id="182264"/>
    <lineage>
        <taxon>Bacteria</taxon>
        <taxon>Bacillati</taxon>
        <taxon>Bacillota</taxon>
        <taxon>Clostridia</taxon>
        <taxon>Eubacteriales</taxon>
        <taxon>Desulfallaceae</taxon>
        <taxon>Sporotomaculum</taxon>
    </lineage>
</organism>
<sequence>MDIKSFLIYIFLEKSYLCKVALGDMWYVHYQYNTISIARNMLFPELQ</sequence>
<dbReference type="EMBL" id="LSRS01000006">
    <property type="protein sequence ID" value="KAF1084238.1"/>
    <property type="molecule type" value="Genomic_DNA"/>
</dbReference>
<evidence type="ECO:0000313" key="2">
    <source>
        <dbReference type="Proteomes" id="UP000798488"/>
    </source>
</evidence>
<accession>A0A9D3AY02</accession>
<dbReference type="Proteomes" id="UP000798488">
    <property type="component" value="Unassembled WGS sequence"/>
</dbReference>
<evidence type="ECO:0000313" key="1">
    <source>
        <dbReference type="EMBL" id="KAF1084238.1"/>
    </source>
</evidence>
<keyword evidence="2" id="KW-1185">Reference proteome</keyword>
<comment type="caution">
    <text evidence="1">The sequence shown here is derived from an EMBL/GenBank/DDBJ whole genome shotgun (WGS) entry which is preliminary data.</text>
</comment>
<proteinExistence type="predicted"/>
<dbReference type="AlphaFoldDB" id="A0A9D3AY02"/>
<name>A0A9D3AY02_9FIRM</name>